<evidence type="ECO:0000256" key="2">
    <source>
        <dbReference type="ARBA" id="ARBA00031870"/>
    </source>
</evidence>
<dbReference type="GO" id="GO:0140098">
    <property type="term" value="F:catalytic activity, acting on RNA"/>
    <property type="evidence" value="ECO:0007669"/>
    <property type="project" value="UniProtKB-ARBA"/>
</dbReference>
<dbReference type="InterPro" id="IPR020103">
    <property type="entry name" value="PsdUridine_synth_cat_dom_sf"/>
</dbReference>
<dbReference type="GO" id="GO:0000455">
    <property type="term" value="P:enzyme-directed rRNA pseudouridine synthesis"/>
    <property type="evidence" value="ECO:0007669"/>
    <property type="project" value="TreeGrafter"/>
</dbReference>
<evidence type="ECO:0000256" key="4">
    <source>
        <dbReference type="SAM" id="MobiDB-lite"/>
    </source>
</evidence>
<dbReference type="SUPFAM" id="SSF55120">
    <property type="entry name" value="Pseudouridine synthase"/>
    <property type="match status" value="1"/>
</dbReference>
<comment type="catalytic activity">
    <reaction evidence="1">
        <text>a uridine in RNA = a pseudouridine in RNA</text>
        <dbReference type="Rhea" id="RHEA:48348"/>
        <dbReference type="Rhea" id="RHEA-COMP:12068"/>
        <dbReference type="Rhea" id="RHEA-COMP:12069"/>
        <dbReference type="ChEBI" id="CHEBI:65314"/>
        <dbReference type="ChEBI" id="CHEBI:65315"/>
    </reaction>
</comment>
<dbReference type="PANTHER" id="PTHR21600:SF84">
    <property type="entry name" value="PSEUDOURIDINE SYNTHASE RSUA_RLUA-LIKE DOMAIN-CONTAINING PROTEIN"/>
    <property type="match status" value="1"/>
</dbReference>
<sequence>MREGLDPVRWQVPPAPRPSADGPARASATGPTALAALAARFPALRDPEATPLEERFASGEVVDADGRAWGAEDPVGPGDELWFHRELRREHVPDVALPILHRDDHLLVLDKPHDMATMPRGAHVLASALVRLRRETGIDTLVPLHRLDRRTAGVLAFGIRPEDRPAYQQLFARREVHKAYEAIVVPGAGCSLPTGPGERALLRDRLVKHRGSLLAEVVPGEPNAETALEVLSAAPDRTLHLVLRPRTGRTHQLRLQLASRGAPIRGEDLYPVPRHDPDGPLRLLARELAFTDPVTGQERCFETAQELAPRSPTLEG</sequence>
<feature type="region of interest" description="Disordered" evidence="4">
    <location>
        <begin position="1"/>
        <end position="30"/>
    </location>
</feature>
<evidence type="ECO:0000256" key="1">
    <source>
        <dbReference type="ARBA" id="ARBA00000073"/>
    </source>
</evidence>
<evidence type="ECO:0000259" key="5">
    <source>
        <dbReference type="Pfam" id="PF00849"/>
    </source>
</evidence>
<proteinExistence type="predicted"/>
<reference evidence="6 7" key="1">
    <citation type="submission" date="2020-08" db="EMBL/GenBank/DDBJ databases">
        <title>Sequencing the genomes of 1000 actinobacteria strains.</title>
        <authorList>
            <person name="Klenk H.-P."/>
        </authorList>
    </citation>
    <scope>NUCLEOTIDE SEQUENCE [LARGE SCALE GENOMIC DNA]</scope>
    <source>
        <strain evidence="6 7">DSM 28796</strain>
    </source>
</reference>
<comment type="caution">
    <text evidence="6">The sequence shown here is derived from an EMBL/GenBank/DDBJ whole genome shotgun (WGS) entry which is preliminary data.</text>
</comment>
<gene>
    <name evidence="6" type="ORF">HNR70_002039</name>
</gene>
<dbReference type="Proteomes" id="UP000588158">
    <property type="component" value="Unassembled WGS sequence"/>
</dbReference>
<evidence type="ECO:0000313" key="6">
    <source>
        <dbReference type="EMBL" id="MBB5832226.1"/>
    </source>
</evidence>
<evidence type="ECO:0000256" key="3">
    <source>
        <dbReference type="ARBA" id="ARBA00033164"/>
    </source>
</evidence>
<keyword evidence="7" id="KW-1185">Reference proteome</keyword>
<name>A0A841ABL8_9MICO</name>
<dbReference type="GO" id="GO:0009982">
    <property type="term" value="F:pseudouridine synthase activity"/>
    <property type="evidence" value="ECO:0007669"/>
    <property type="project" value="InterPro"/>
</dbReference>
<dbReference type="GO" id="GO:0003723">
    <property type="term" value="F:RNA binding"/>
    <property type="evidence" value="ECO:0007669"/>
    <property type="project" value="InterPro"/>
</dbReference>
<dbReference type="EMBL" id="JACHLZ010000001">
    <property type="protein sequence ID" value="MBB5832226.1"/>
    <property type="molecule type" value="Genomic_DNA"/>
</dbReference>
<feature type="domain" description="Pseudouridine synthase RsuA/RluA-like" evidence="5">
    <location>
        <begin position="105"/>
        <end position="259"/>
    </location>
</feature>
<dbReference type="Gene3D" id="3.30.2350.10">
    <property type="entry name" value="Pseudouridine synthase"/>
    <property type="match status" value="1"/>
</dbReference>
<protein>
    <recommendedName>
        <fullName evidence="2">RNA pseudouridylate synthase</fullName>
    </recommendedName>
    <alternativeName>
        <fullName evidence="3">RNA-uridine isomerase</fullName>
    </alternativeName>
</protein>
<organism evidence="6 7">
    <name type="scientific">Brachybacterium aquaticum</name>
    <dbReference type="NCBI Taxonomy" id="1432564"/>
    <lineage>
        <taxon>Bacteria</taxon>
        <taxon>Bacillati</taxon>
        <taxon>Actinomycetota</taxon>
        <taxon>Actinomycetes</taxon>
        <taxon>Micrococcales</taxon>
        <taxon>Dermabacteraceae</taxon>
        <taxon>Brachybacterium</taxon>
    </lineage>
</organism>
<keyword evidence="6" id="KW-0413">Isomerase</keyword>
<dbReference type="AlphaFoldDB" id="A0A841ABL8"/>
<evidence type="ECO:0000313" key="7">
    <source>
        <dbReference type="Proteomes" id="UP000588158"/>
    </source>
</evidence>
<dbReference type="RefSeq" id="WP_184325584.1">
    <property type="nucleotide sequence ID" value="NZ_JACHLZ010000001.1"/>
</dbReference>
<dbReference type="InterPro" id="IPR006145">
    <property type="entry name" value="PsdUridine_synth_RsuA/RluA"/>
</dbReference>
<dbReference type="InterPro" id="IPR050188">
    <property type="entry name" value="RluA_PseudoU_synthase"/>
</dbReference>
<dbReference type="Pfam" id="PF00849">
    <property type="entry name" value="PseudoU_synth_2"/>
    <property type="match status" value="1"/>
</dbReference>
<dbReference type="PANTHER" id="PTHR21600">
    <property type="entry name" value="MITOCHONDRIAL RNA PSEUDOURIDINE SYNTHASE"/>
    <property type="match status" value="1"/>
</dbReference>
<accession>A0A841ABL8</accession>